<dbReference type="EMBL" id="AMCI01006977">
    <property type="protein sequence ID" value="EJW93435.1"/>
    <property type="molecule type" value="Genomic_DNA"/>
</dbReference>
<sequence>MTDIVNSPTFSIVNEYRSDETG</sequence>
<evidence type="ECO:0000313" key="1">
    <source>
        <dbReference type="EMBL" id="EJW93435.1"/>
    </source>
</evidence>
<name>J9C0T5_9ZZZZ</name>
<reference evidence="1" key="1">
    <citation type="journal article" date="2012" name="PLoS ONE">
        <title>Gene sets for utilization of primary and secondary nutrition supplies in the distal gut of endangered iberian lynx.</title>
        <authorList>
            <person name="Alcaide M."/>
            <person name="Messina E."/>
            <person name="Richter M."/>
            <person name="Bargiela R."/>
            <person name="Peplies J."/>
            <person name="Huws S.A."/>
            <person name="Newbold C.J."/>
            <person name="Golyshin P.N."/>
            <person name="Simon M.A."/>
            <person name="Lopez G."/>
            <person name="Yakimov M.M."/>
            <person name="Ferrer M."/>
        </authorList>
    </citation>
    <scope>NUCLEOTIDE SEQUENCE</scope>
</reference>
<dbReference type="AlphaFoldDB" id="J9C0T5"/>
<organism evidence="1">
    <name type="scientific">gut metagenome</name>
    <dbReference type="NCBI Taxonomy" id="749906"/>
    <lineage>
        <taxon>unclassified sequences</taxon>
        <taxon>metagenomes</taxon>
        <taxon>organismal metagenomes</taxon>
    </lineage>
</organism>
<gene>
    <name evidence="1" type="ORF">EVA_18461</name>
</gene>
<proteinExistence type="predicted"/>
<comment type="caution">
    <text evidence="1">The sequence shown here is derived from an EMBL/GenBank/DDBJ whole genome shotgun (WGS) entry which is preliminary data.</text>
</comment>
<protein>
    <submittedName>
        <fullName evidence="1">Uncharacterized protein</fullName>
    </submittedName>
</protein>
<feature type="non-terminal residue" evidence="1">
    <location>
        <position position="22"/>
    </location>
</feature>
<accession>J9C0T5</accession>